<dbReference type="InterPro" id="IPR001128">
    <property type="entry name" value="Cyt_P450"/>
</dbReference>
<dbReference type="GO" id="GO:0016705">
    <property type="term" value="F:oxidoreductase activity, acting on paired donors, with incorporation or reduction of molecular oxygen"/>
    <property type="evidence" value="ECO:0007669"/>
    <property type="project" value="InterPro"/>
</dbReference>
<protein>
    <submittedName>
        <fullName evidence="10">Cytochrome P450</fullName>
    </submittedName>
</protein>
<dbReference type="Gene3D" id="1.10.630.10">
    <property type="entry name" value="Cytochrome P450"/>
    <property type="match status" value="1"/>
</dbReference>
<keyword evidence="4 8" id="KW-0560">Oxidoreductase</keyword>
<evidence type="ECO:0000313" key="11">
    <source>
        <dbReference type="Proteomes" id="UP000799771"/>
    </source>
</evidence>
<dbReference type="InterPro" id="IPR050121">
    <property type="entry name" value="Cytochrome_P450_monoxygenase"/>
</dbReference>
<keyword evidence="9" id="KW-0812">Transmembrane</keyword>
<dbReference type="GO" id="GO:0020037">
    <property type="term" value="F:heme binding"/>
    <property type="evidence" value="ECO:0007669"/>
    <property type="project" value="InterPro"/>
</dbReference>
<keyword evidence="11" id="KW-1185">Reference proteome</keyword>
<name>A0A6A6ADJ3_9PLEO</name>
<dbReference type="OrthoDB" id="3945418at2759"/>
<proteinExistence type="inferred from homology"/>
<feature type="binding site" description="axial binding residue" evidence="7">
    <location>
        <position position="416"/>
    </location>
    <ligand>
        <name>heme</name>
        <dbReference type="ChEBI" id="CHEBI:30413"/>
    </ligand>
    <ligandPart>
        <name>Fe</name>
        <dbReference type="ChEBI" id="CHEBI:18248"/>
    </ligandPart>
</feature>
<dbReference type="PANTHER" id="PTHR24305">
    <property type="entry name" value="CYTOCHROME P450"/>
    <property type="match status" value="1"/>
</dbReference>
<dbReference type="GO" id="GO:0004497">
    <property type="term" value="F:monooxygenase activity"/>
    <property type="evidence" value="ECO:0007669"/>
    <property type="project" value="UniProtKB-KW"/>
</dbReference>
<evidence type="ECO:0000256" key="1">
    <source>
        <dbReference type="ARBA" id="ARBA00001971"/>
    </source>
</evidence>
<comment type="cofactor">
    <cofactor evidence="1 7">
        <name>heme</name>
        <dbReference type="ChEBI" id="CHEBI:30413"/>
    </cofactor>
</comment>
<dbReference type="CDD" id="cd11062">
    <property type="entry name" value="CYP58-like"/>
    <property type="match status" value="1"/>
</dbReference>
<dbReference type="InterPro" id="IPR002401">
    <property type="entry name" value="Cyt_P450_E_grp-I"/>
</dbReference>
<gene>
    <name evidence="10" type="ORF">P153DRAFT_376050</name>
</gene>
<dbReference type="GO" id="GO:0005506">
    <property type="term" value="F:iron ion binding"/>
    <property type="evidence" value="ECO:0007669"/>
    <property type="project" value="InterPro"/>
</dbReference>
<dbReference type="Pfam" id="PF00067">
    <property type="entry name" value="p450"/>
    <property type="match status" value="1"/>
</dbReference>
<comment type="similarity">
    <text evidence="2 8">Belongs to the cytochrome P450 family.</text>
</comment>
<reference evidence="10" key="1">
    <citation type="journal article" date="2020" name="Stud. Mycol.">
        <title>101 Dothideomycetes genomes: a test case for predicting lifestyles and emergence of pathogens.</title>
        <authorList>
            <person name="Haridas S."/>
            <person name="Albert R."/>
            <person name="Binder M."/>
            <person name="Bloem J."/>
            <person name="Labutti K."/>
            <person name="Salamov A."/>
            <person name="Andreopoulos B."/>
            <person name="Baker S."/>
            <person name="Barry K."/>
            <person name="Bills G."/>
            <person name="Bluhm B."/>
            <person name="Cannon C."/>
            <person name="Castanera R."/>
            <person name="Culley D."/>
            <person name="Daum C."/>
            <person name="Ezra D."/>
            <person name="Gonzalez J."/>
            <person name="Henrissat B."/>
            <person name="Kuo A."/>
            <person name="Liang C."/>
            <person name="Lipzen A."/>
            <person name="Lutzoni F."/>
            <person name="Magnuson J."/>
            <person name="Mondo S."/>
            <person name="Nolan M."/>
            <person name="Ohm R."/>
            <person name="Pangilinan J."/>
            <person name="Park H.-J."/>
            <person name="Ramirez L."/>
            <person name="Alfaro M."/>
            <person name="Sun H."/>
            <person name="Tritt A."/>
            <person name="Yoshinaga Y."/>
            <person name="Zwiers L.-H."/>
            <person name="Turgeon B."/>
            <person name="Goodwin S."/>
            <person name="Spatafora J."/>
            <person name="Crous P."/>
            <person name="Grigoriev I."/>
        </authorList>
    </citation>
    <scope>NUCLEOTIDE SEQUENCE</scope>
    <source>
        <strain evidence="10">CBS 119687</strain>
    </source>
</reference>
<evidence type="ECO:0000256" key="3">
    <source>
        <dbReference type="ARBA" id="ARBA00022723"/>
    </source>
</evidence>
<accession>A0A6A6ADJ3</accession>
<evidence type="ECO:0000256" key="7">
    <source>
        <dbReference type="PIRSR" id="PIRSR602401-1"/>
    </source>
</evidence>
<evidence type="ECO:0000313" key="10">
    <source>
        <dbReference type="EMBL" id="KAF2129626.1"/>
    </source>
</evidence>
<feature type="transmembrane region" description="Helical" evidence="9">
    <location>
        <begin position="12"/>
        <end position="29"/>
    </location>
</feature>
<evidence type="ECO:0000256" key="2">
    <source>
        <dbReference type="ARBA" id="ARBA00010617"/>
    </source>
</evidence>
<evidence type="ECO:0000256" key="8">
    <source>
        <dbReference type="RuleBase" id="RU000461"/>
    </source>
</evidence>
<dbReference type="PRINTS" id="PR00463">
    <property type="entry name" value="EP450I"/>
</dbReference>
<dbReference type="PANTHER" id="PTHR24305:SF157">
    <property type="entry name" value="N-ACETYLTRYPTOPHAN 6-HYDROXYLASE IVOC-RELATED"/>
    <property type="match status" value="1"/>
</dbReference>
<dbReference type="RefSeq" id="XP_033524015.1">
    <property type="nucleotide sequence ID" value="XM_033669627.1"/>
</dbReference>
<evidence type="ECO:0000256" key="6">
    <source>
        <dbReference type="ARBA" id="ARBA00023033"/>
    </source>
</evidence>
<evidence type="ECO:0000256" key="5">
    <source>
        <dbReference type="ARBA" id="ARBA00023004"/>
    </source>
</evidence>
<keyword evidence="7 8" id="KW-0349">Heme</keyword>
<keyword evidence="9" id="KW-0472">Membrane</keyword>
<dbReference type="AlphaFoldDB" id="A0A6A6ADJ3"/>
<keyword evidence="3 7" id="KW-0479">Metal-binding</keyword>
<organism evidence="10 11">
    <name type="scientific">Dothidotthia symphoricarpi CBS 119687</name>
    <dbReference type="NCBI Taxonomy" id="1392245"/>
    <lineage>
        <taxon>Eukaryota</taxon>
        <taxon>Fungi</taxon>
        <taxon>Dikarya</taxon>
        <taxon>Ascomycota</taxon>
        <taxon>Pezizomycotina</taxon>
        <taxon>Dothideomycetes</taxon>
        <taxon>Pleosporomycetidae</taxon>
        <taxon>Pleosporales</taxon>
        <taxon>Dothidotthiaceae</taxon>
        <taxon>Dothidotthia</taxon>
    </lineage>
</organism>
<dbReference type="SUPFAM" id="SSF48264">
    <property type="entry name" value="Cytochrome P450"/>
    <property type="match status" value="1"/>
</dbReference>
<evidence type="ECO:0000256" key="9">
    <source>
        <dbReference type="SAM" id="Phobius"/>
    </source>
</evidence>
<keyword evidence="6 8" id="KW-0503">Monooxygenase</keyword>
<keyword evidence="5 7" id="KW-0408">Iron</keyword>
<dbReference type="PROSITE" id="PS00086">
    <property type="entry name" value="CYTOCHROME_P450"/>
    <property type="match status" value="1"/>
</dbReference>
<dbReference type="InterPro" id="IPR036396">
    <property type="entry name" value="Cyt_P450_sf"/>
</dbReference>
<dbReference type="InterPro" id="IPR017972">
    <property type="entry name" value="Cyt_P450_CS"/>
</dbReference>
<dbReference type="GeneID" id="54410059"/>
<sequence length="484" mass="55229">MPSAYAGPISDLVLLTLYVLGISIYRIFFHPLRRVPVKTYYECFKAPGGQFMWDPNEVHIQDPTVYDTLYCQSRHSDKLKHLKHRFNSETSSFATTEHSVHRVRRGALNPFFSERKITQYSPQVQNHLDRLCNRNESEFVGAFASDIVVGYCPEKPYDFILNPDFRAQFSDAMVDLLDPIYFITQFPWTIKSLKLLPDWLVVLLSPPMWSVMTFNKEMETRIKHAKAAYASGEKNMAIPSLFTALLESDLPPTGLSTKRLQHEAISVIGAGIKTTMYTLSTCSYHLIANPQTLGRLCAELDSAIPDPDHLLDLDTLMQLPYLTNVVNEALRFGYGISQRIPRLSSTPMVYHTPEVDYQLPVGSIVSMDHYTASDDPNLFPDSFAFQPKRWENKAKAPDGKSLTRYLVVFGCGTRSCVGMQLAYADLYIGIVSFFRRFECTLFETERDAVDLYLDSFVPRAKPGTRGVRVHVQRKRRDFQLRIGL</sequence>
<dbReference type="EMBL" id="ML977506">
    <property type="protein sequence ID" value="KAF2129626.1"/>
    <property type="molecule type" value="Genomic_DNA"/>
</dbReference>
<keyword evidence="9" id="KW-1133">Transmembrane helix</keyword>
<dbReference type="Proteomes" id="UP000799771">
    <property type="component" value="Unassembled WGS sequence"/>
</dbReference>
<evidence type="ECO:0000256" key="4">
    <source>
        <dbReference type="ARBA" id="ARBA00023002"/>
    </source>
</evidence>